<dbReference type="AlphaFoldDB" id="A0A239TZD9"/>
<keyword evidence="2 4" id="KW-0378">Hydrolase</keyword>
<dbReference type="PANTHER" id="PTHR16222:SF24">
    <property type="entry name" value="ADP-RIBOSYLHYDROLASE ARH3"/>
    <property type="match status" value="1"/>
</dbReference>
<dbReference type="Proteomes" id="UP000321736">
    <property type="component" value="Unassembled WGS sequence"/>
</dbReference>
<sequence length="307" mass="33800">MADYKGMLYGAMVGDALGVPVEFENRGSFNVESMIGYGTCNQPPGTWSDDSSLTLCLAENINAHGNLDSLMQKFVRYLNDGYLTPFGAAFGVGNSTTQSIRRYEEGTPAEQCGGTSEYNNGNGALMRIAPLIKCLPEEMAFKQVADIVIAYTRITHGHPRALVASIIYVEILRNIAAGHSFKMSVENTEKELSINLKQDAILFDEYKNFFEKIFQPEFYQLPQSYIRSSGYVVDTLEAVLWCIGNSDNFKDAVLKAVNLGDDTDTVGSITGSIAGLLYGVQAVPDTWIENLVSKEKFEPIISKFIIT</sequence>
<feature type="binding site" evidence="3">
    <location>
        <position position="264"/>
    </location>
    <ligand>
        <name>Mg(2+)</name>
        <dbReference type="ChEBI" id="CHEBI:18420"/>
        <label>1</label>
    </ligand>
</feature>
<comment type="cofactor">
    <cofactor evidence="3">
        <name>Mg(2+)</name>
        <dbReference type="ChEBI" id="CHEBI:18420"/>
    </cofactor>
    <text evidence="3">Binds 2 magnesium ions per subunit.</text>
</comment>
<dbReference type="RefSeq" id="WP_095104658.1">
    <property type="nucleotide sequence ID" value="NZ_BKAR01000009.1"/>
</dbReference>
<proteinExistence type="inferred from homology"/>
<reference evidence="4 5" key="1">
    <citation type="submission" date="2019-07" db="EMBL/GenBank/DDBJ databases">
        <title>Whole genome shotgun sequence of Staphylococcus piscifermentans NBRC 109625.</title>
        <authorList>
            <person name="Hosoyama A."/>
            <person name="Uohara A."/>
            <person name="Ohji S."/>
            <person name="Ichikawa N."/>
        </authorList>
    </citation>
    <scope>NUCLEOTIDE SEQUENCE [LARGE SCALE GENOMIC DNA]</scope>
    <source>
        <strain evidence="4 5">NBRC 109625</strain>
    </source>
</reference>
<feature type="binding site" evidence="3">
    <location>
        <position position="48"/>
    </location>
    <ligand>
        <name>Mg(2+)</name>
        <dbReference type="ChEBI" id="CHEBI:18420"/>
        <label>1</label>
    </ligand>
</feature>
<evidence type="ECO:0000313" key="4">
    <source>
        <dbReference type="EMBL" id="GEP84383.1"/>
    </source>
</evidence>
<name>A0A239TZD9_9STAP</name>
<accession>A0A239TZD9</accession>
<dbReference type="GO" id="GO:0016787">
    <property type="term" value="F:hydrolase activity"/>
    <property type="evidence" value="ECO:0007669"/>
    <property type="project" value="UniProtKB-KW"/>
</dbReference>
<dbReference type="InterPro" id="IPR050792">
    <property type="entry name" value="ADP-ribosylglycohydrolase"/>
</dbReference>
<dbReference type="GO" id="GO:0046872">
    <property type="term" value="F:metal ion binding"/>
    <property type="evidence" value="ECO:0007669"/>
    <property type="project" value="UniProtKB-KW"/>
</dbReference>
<keyword evidence="3" id="KW-0479">Metal-binding</keyword>
<keyword evidence="5" id="KW-1185">Reference proteome</keyword>
<evidence type="ECO:0000313" key="5">
    <source>
        <dbReference type="Proteomes" id="UP000321736"/>
    </source>
</evidence>
<gene>
    <name evidence="4" type="ORF">SPI02_09680</name>
</gene>
<keyword evidence="3" id="KW-0460">Magnesium</keyword>
<feature type="binding site" evidence="3">
    <location>
        <position position="262"/>
    </location>
    <ligand>
        <name>Mg(2+)</name>
        <dbReference type="ChEBI" id="CHEBI:18420"/>
        <label>1</label>
    </ligand>
</feature>
<dbReference type="InterPro" id="IPR036705">
    <property type="entry name" value="Ribosyl_crysJ1_sf"/>
</dbReference>
<dbReference type="Gene3D" id="1.10.4080.10">
    <property type="entry name" value="ADP-ribosylation/Crystallin J1"/>
    <property type="match status" value="1"/>
</dbReference>
<dbReference type="PANTHER" id="PTHR16222">
    <property type="entry name" value="ADP-RIBOSYLGLYCOHYDROLASE"/>
    <property type="match status" value="1"/>
</dbReference>
<protein>
    <submittedName>
        <fullName evidence="4">ADP-ribosylglycohydrolase</fullName>
    </submittedName>
</protein>
<comment type="caution">
    <text evidence="4">The sequence shown here is derived from an EMBL/GenBank/DDBJ whole genome shotgun (WGS) entry which is preliminary data.</text>
</comment>
<organism evidence="4 5">
    <name type="scientific">Staphylococcus piscifermentans</name>
    <dbReference type="NCBI Taxonomy" id="70258"/>
    <lineage>
        <taxon>Bacteria</taxon>
        <taxon>Bacillati</taxon>
        <taxon>Bacillota</taxon>
        <taxon>Bacilli</taxon>
        <taxon>Bacillales</taxon>
        <taxon>Staphylococcaceae</taxon>
        <taxon>Staphylococcus</taxon>
    </lineage>
</organism>
<dbReference type="Pfam" id="PF03747">
    <property type="entry name" value="ADP_ribosyl_GH"/>
    <property type="match status" value="1"/>
</dbReference>
<evidence type="ECO:0000256" key="2">
    <source>
        <dbReference type="ARBA" id="ARBA00022801"/>
    </source>
</evidence>
<evidence type="ECO:0000256" key="1">
    <source>
        <dbReference type="ARBA" id="ARBA00010702"/>
    </source>
</evidence>
<dbReference type="SUPFAM" id="SSF101478">
    <property type="entry name" value="ADP-ribosylglycohydrolase"/>
    <property type="match status" value="1"/>
</dbReference>
<dbReference type="InterPro" id="IPR005502">
    <property type="entry name" value="Ribosyl_crysJ1"/>
</dbReference>
<feature type="binding site" evidence="3">
    <location>
        <position position="50"/>
    </location>
    <ligand>
        <name>Mg(2+)</name>
        <dbReference type="ChEBI" id="CHEBI:18420"/>
        <label>1</label>
    </ligand>
</feature>
<comment type="similarity">
    <text evidence="1">Belongs to the ADP-ribosylglycohydrolase family.</text>
</comment>
<feature type="binding site" evidence="3">
    <location>
        <position position="49"/>
    </location>
    <ligand>
        <name>Mg(2+)</name>
        <dbReference type="ChEBI" id="CHEBI:18420"/>
        <label>1</label>
    </ligand>
</feature>
<dbReference type="OrthoDB" id="9798107at2"/>
<dbReference type="EMBL" id="BKAR01000009">
    <property type="protein sequence ID" value="GEP84383.1"/>
    <property type="molecule type" value="Genomic_DNA"/>
</dbReference>
<evidence type="ECO:0000256" key="3">
    <source>
        <dbReference type="PIRSR" id="PIRSR605502-1"/>
    </source>
</evidence>
<feature type="binding site" evidence="3">
    <location>
        <position position="265"/>
    </location>
    <ligand>
        <name>Mg(2+)</name>
        <dbReference type="ChEBI" id="CHEBI:18420"/>
        <label>1</label>
    </ligand>
</feature>